<accession>A0A822ZXB7</accession>
<evidence type="ECO:0000313" key="1">
    <source>
        <dbReference type="EMBL" id="DAD49150.1"/>
    </source>
</evidence>
<keyword evidence="2" id="KW-1185">Reference proteome</keyword>
<protein>
    <submittedName>
        <fullName evidence="1">Uncharacterized protein</fullName>
    </submittedName>
</protein>
<organism evidence="1 2">
    <name type="scientific">Nelumbo nucifera</name>
    <name type="common">Sacred lotus</name>
    <dbReference type="NCBI Taxonomy" id="4432"/>
    <lineage>
        <taxon>Eukaryota</taxon>
        <taxon>Viridiplantae</taxon>
        <taxon>Streptophyta</taxon>
        <taxon>Embryophyta</taxon>
        <taxon>Tracheophyta</taxon>
        <taxon>Spermatophyta</taxon>
        <taxon>Magnoliopsida</taxon>
        <taxon>Proteales</taxon>
        <taxon>Nelumbonaceae</taxon>
        <taxon>Nelumbo</taxon>
    </lineage>
</organism>
<gene>
    <name evidence="1" type="ORF">HUJ06_019087</name>
</gene>
<name>A0A822ZXB7_NELNU</name>
<sequence>MKNHIGYKRLCNTCTEAVSHLFLHCNFSEKVADLGETVRGLFAVFWIIWTEKKRKKKQLSDI</sequence>
<dbReference type="AlphaFoldDB" id="A0A822ZXB7"/>
<dbReference type="EMBL" id="DUZY01000008">
    <property type="protein sequence ID" value="DAD49150.1"/>
    <property type="molecule type" value="Genomic_DNA"/>
</dbReference>
<proteinExistence type="predicted"/>
<dbReference type="Proteomes" id="UP000607653">
    <property type="component" value="Unassembled WGS sequence"/>
</dbReference>
<comment type="caution">
    <text evidence="1">The sequence shown here is derived from an EMBL/GenBank/DDBJ whole genome shotgun (WGS) entry which is preliminary data.</text>
</comment>
<reference evidence="1 2" key="1">
    <citation type="journal article" date="2020" name="Mol. Biol. Evol.">
        <title>Distinct Expression and Methylation Patterns for Genes with Different Fates following a Single Whole-Genome Duplication in Flowering Plants.</title>
        <authorList>
            <person name="Shi T."/>
            <person name="Rahmani R.S."/>
            <person name="Gugger P.F."/>
            <person name="Wang M."/>
            <person name="Li H."/>
            <person name="Zhang Y."/>
            <person name="Li Z."/>
            <person name="Wang Q."/>
            <person name="Van de Peer Y."/>
            <person name="Marchal K."/>
            <person name="Chen J."/>
        </authorList>
    </citation>
    <scope>NUCLEOTIDE SEQUENCE [LARGE SCALE GENOMIC DNA]</scope>
    <source>
        <tissue evidence="1">Leaf</tissue>
    </source>
</reference>
<evidence type="ECO:0000313" key="2">
    <source>
        <dbReference type="Proteomes" id="UP000607653"/>
    </source>
</evidence>